<organism evidence="2 3">
    <name type="scientific">Aliiroseovarius salicola</name>
    <dbReference type="NCBI Taxonomy" id="3009082"/>
    <lineage>
        <taxon>Bacteria</taxon>
        <taxon>Pseudomonadati</taxon>
        <taxon>Pseudomonadota</taxon>
        <taxon>Alphaproteobacteria</taxon>
        <taxon>Rhodobacterales</taxon>
        <taxon>Paracoccaceae</taxon>
        <taxon>Aliiroseovarius</taxon>
    </lineage>
</organism>
<evidence type="ECO:0000256" key="1">
    <source>
        <dbReference type="SAM" id="Phobius"/>
    </source>
</evidence>
<feature type="transmembrane region" description="Helical" evidence="1">
    <location>
        <begin position="18"/>
        <end position="45"/>
    </location>
</feature>
<gene>
    <name evidence="2" type="ORF">O2N63_13670</name>
</gene>
<sequence length="78" mass="8354">TGHLAAQSLMGSNVMTAFLVSGVHTLAMTLAGGVIAIVIYLWLGLKFLSKTWFNLDIIWALSLVVVGVFGVMFAYLGH</sequence>
<keyword evidence="1" id="KW-0812">Transmembrane</keyword>
<dbReference type="EMBL" id="JAQIIO010000007">
    <property type="protein sequence ID" value="MDA5095132.1"/>
    <property type="molecule type" value="Genomic_DNA"/>
</dbReference>
<proteinExistence type="predicted"/>
<reference evidence="2 3" key="1">
    <citation type="submission" date="2023-01" db="EMBL/GenBank/DDBJ databases">
        <authorList>
            <person name="Yoon J.-W."/>
        </authorList>
    </citation>
    <scope>NUCLEOTIDE SEQUENCE [LARGE SCALE GENOMIC DNA]</scope>
    <source>
        <strain evidence="2 3">KMU-50</strain>
    </source>
</reference>
<name>A0ABT4W5Q6_9RHOB</name>
<evidence type="ECO:0008006" key="4">
    <source>
        <dbReference type="Google" id="ProtNLM"/>
    </source>
</evidence>
<feature type="transmembrane region" description="Helical" evidence="1">
    <location>
        <begin position="57"/>
        <end position="76"/>
    </location>
</feature>
<evidence type="ECO:0000313" key="3">
    <source>
        <dbReference type="Proteomes" id="UP001528040"/>
    </source>
</evidence>
<feature type="non-terminal residue" evidence="2">
    <location>
        <position position="1"/>
    </location>
</feature>
<accession>A0ABT4W5Q6</accession>
<protein>
    <recommendedName>
        <fullName evidence="4">Inorganic phosphate transporter</fullName>
    </recommendedName>
</protein>
<dbReference type="Proteomes" id="UP001528040">
    <property type="component" value="Unassembled WGS sequence"/>
</dbReference>
<keyword evidence="1" id="KW-0472">Membrane</keyword>
<keyword evidence="3" id="KW-1185">Reference proteome</keyword>
<evidence type="ECO:0000313" key="2">
    <source>
        <dbReference type="EMBL" id="MDA5095132.1"/>
    </source>
</evidence>
<comment type="caution">
    <text evidence="2">The sequence shown here is derived from an EMBL/GenBank/DDBJ whole genome shotgun (WGS) entry which is preliminary data.</text>
</comment>
<keyword evidence="1" id="KW-1133">Transmembrane helix</keyword>